<gene>
    <name evidence="2" type="primary">LOC125545531</name>
</gene>
<reference evidence="2" key="2">
    <citation type="submission" date="2018-03" db="EMBL/GenBank/DDBJ databases">
        <title>The Triticum urartu genome reveals the dynamic nature of wheat genome evolution.</title>
        <authorList>
            <person name="Ling H."/>
            <person name="Ma B."/>
            <person name="Shi X."/>
            <person name="Liu H."/>
            <person name="Dong L."/>
            <person name="Sun H."/>
            <person name="Cao Y."/>
            <person name="Gao Q."/>
            <person name="Zheng S."/>
            <person name="Li Y."/>
            <person name="Yu Y."/>
            <person name="Du H."/>
            <person name="Qi M."/>
            <person name="Li Y."/>
            <person name="Yu H."/>
            <person name="Cui Y."/>
            <person name="Wang N."/>
            <person name="Chen C."/>
            <person name="Wu H."/>
            <person name="Zhao Y."/>
            <person name="Zhang J."/>
            <person name="Li Y."/>
            <person name="Zhou W."/>
            <person name="Zhang B."/>
            <person name="Hu W."/>
            <person name="Eijk M."/>
            <person name="Tang J."/>
            <person name="Witsenboer H."/>
            <person name="Zhao S."/>
            <person name="Li Z."/>
            <person name="Zhang A."/>
            <person name="Wang D."/>
            <person name="Liang C."/>
        </authorList>
    </citation>
    <scope>NUCLEOTIDE SEQUENCE [LARGE SCALE GENOMIC DNA]</scope>
    <source>
        <strain evidence="2">cv. G1812</strain>
    </source>
</reference>
<reference evidence="2" key="3">
    <citation type="submission" date="2022-06" db="UniProtKB">
        <authorList>
            <consortium name="EnsemblPlants"/>
        </authorList>
    </citation>
    <scope>IDENTIFICATION</scope>
</reference>
<dbReference type="Gramene" id="TuG1812G0300004346.01.T03">
    <property type="protein sequence ID" value="TuG1812G0300004346.01.T03"/>
    <property type="gene ID" value="TuG1812G0300004346.01"/>
</dbReference>
<feature type="region of interest" description="Disordered" evidence="1">
    <location>
        <begin position="24"/>
        <end position="65"/>
    </location>
</feature>
<reference evidence="3" key="1">
    <citation type="journal article" date="2013" name="Nature">
        <title>Draft genome of the wheat A-genome progenitor Triticum urartu.</title>
        <authorList>
            <person name="Ling H.Q."/>
            <person name="Zhao S."/>
            <person name="Liu D."/>
            <person name="Wang J."/>
            <person name="Sun H."/>
            <person name="Zhang C."/>
            <person name="Fan H."/>
            <person name="Li D."/>
            <person name="Dong L."/>
            <person name="Tao Y."/>
            <person name="Gao C."/>
            <person name="Wu H."/>
            <person name="Li Y."/>
            <person name="Cui Y."/>
            <person name="Guo X."/>
            <person name="Zheng S."/>
            <person name="Wang B."/>
            <person name="Yu K."/>
            <person name="Liang Q."/>
            <person name="Yang W."/>
            <person name="Lou X."/>
            <person name="Chen J."/>
            <person name="Feng M."/>
            <person name="Jian J."/>
            <person name="Zhang X."/>
            <person name="Luo G."/>
            <person name="Jiang Y."/>
            <person name="Liu J."/>
            <person name="Wang Z."/>
            <person name="Sha Y."/>
            <person name="Zhang B."/>
            <person name="Wu H."/>
            <person name="Tang D."/>
            <person name="Shen Q."/>
            <person name="Xue P."/>
            <person name="Zou S."/>
            <person name="Wang X."/>
            <person name="Liu X."/>
            <person name="Wang F."/>
            <person name="Yang Y."/>
            <person name="An X."/>
            <person name="Dong Z."/>
            <person name="Zhang K."/>
            <person name="Zhang X."/>
            <person name="Luo M.C."/>
            <person name="Dvorak J."/>
            <person name="Tong Y."/>
            <person name="Wang J."/>
            <person name="Yang H."/>
            <person name="Li Z."/>
            <person name="Wang D."/>
            <person name="Zhang A."/>
            <person name="Wang J."/>
        </authorList>
    </citation>
    <scope>NUCLEOTIDE SEQUENCE</scope>
    <source>
        <strain evidence="3">cv. G1812</strain>
    </source>
</reference>
<proteinExistence type="predicted"/>
<dbReference type="EnsemblPlants" id="TuG1812G0300004346.01.T03">
    <property type="protein sequence ID" value="TuG1812G0300004346.01.T03"/>
    <property type="gene ID" value="TuG1812G0300004346.01"/>
</dbReference>
<name>A0A8R7U0G3_TRIUA</name>
<dbReference type="AlphaFoldDB" id="A0A8R7U0G3"/>
<protein>
    <submittedName>
        <fullName evidence="2">Uncharacterized protein</fullName>
    </submittedName>
</protein>
<evidence type="ECO:0000313" key="2">
    <source>
        <dbReference type="EnsemblPlants" id="TuG1812G0300004346.01.T03"/>
    </source>
</evidence>
<evidence type="ECO:0000313" key="3">
    <source>
        <dbReference type="Proteomes" id="UP000015106"/>
    </source>
</evidence>
<organism evidence="2 3">
    <name type="scientific">Triticum urartu</name>
    <name type="common">Red wild einkorn</name>
    <name type="synonym">Crithodium urartu</name>
    <dbReference type="NCBI Taxonomy" id="4572"/>
    <lineage>
        <taxon>Eukaryota</taxon>
        <taxon>Viridiplantae</taxon>
        <taxon>Streptophyta</taxon>
        <taxon>Embryophyta</taxon>
        <taxon>Tracheophyta</taxon>
        <taxon>Spermatophyta</taxon>
        <taxon>Magnoliopsida</taxon>
        <taxon>Liliopsida</taxon>
        <taxon>Poales</taxon>
        <taxon>Poaceae</taxon>
        <taxon>BOP clade</taxon>
        <taxon>Pooideae</taxon>
        <taxon>Triticodae</taxon>
        <taxon>Triticeae</taxon>
        <taxon>Triticinae</taxon>
        <taxon>Triticum</taxon>
    </lineage>
</organism>
<dbReference type="Proteomes" id="UP000015106">
    <property type="component" value="Chromosome 3"/>
</dbReference>
<evidence type="ECO:0000256" key="1">
    <source>
        <dbReference type="SAM" id="MobiDB-lite"/>
    </source>
</evidence>
<sequence>MACCPARGPTCRLRRASWADGGADADAHQRRHARSGYSSSCPAAAPRHIPLSTPPLAPSRHPHCRSPSPRQRLLLLLPPARLLALERPNHASLLHGILICLCMLAGLIAGPAAGRGALDPAGGGALGRRPPRRRLLDHRVNSQLLYRLMLRLYCRYTHISEFSQHLQQNVHHRIIQFMHCLCYIEKSRMWQVKFFKANYSYGNLEIMCLSMMFLE</sequence>
<keyword evidence="3" id="KW-1185">Reference proteome</keyword>
<accession>A0A8R7U0G3</accession>